<keyword evidence="6" id="KW-1185">Reference proteome</keyword>
<comment type="similarity">
    <text evidence="1">Belongs to the LytR/CpsA/Psr (LCP) family.</text>
</comment>
<feature type="transmembrane region" description="Helical" evidence="3">
    <location>
        <begin position="25"/>
        <end position="44"/>
    </location>
</feature>
<accession>A0A366IM40</accession>
<feature type="transmembrane region" description="Helical" evidence="3">
    <location>
        <begin position="84"/>
        <end position="104"/>
    </location>
</feature>
<dbReference type="Gene3D" id="3.40.630.190">
    <property type="entry name" value="LCP protein"/>
    <property type="match status" value="1"/>
</dbReference>
<feature type="transmembrane region" description="Helical" evidence="3">
    <location>
        <begin position="51"/>
        <end position="72"/>
    </location>
</feature>
<dbReference type="Proteomes" id="UP000253509">
    <property type="component" value="Unassembled WGS sequence"/>
</dbReference>
<comment type="caution">
    <text evidence="5">The sequence shown here is derived from an EMBL/GenBank/DDBJ whole genome shotgun (WGS) entry which is preliminary data.</text>
</comment>
<feature type="transmembrane region" description="Helical" evidence="3">
    <location>
        <begin position="125"/>
        <end position="142"/>
    </location>
</feature>
<dbReference type="AlphaFoldDB" id="A0A366IM40"/>
<gene>
    <name evidence="5" type="ORF">DFO65_10371</name>
</gene>
<name>A0A366IM40_9MICO</name>
<proteinExistence type="inferred from homology"/>
<feature type="region of interest" description="Disordered" evidence="2">
    <location>
        <begin position="482"/>
        <end position="524"/>
    </location>
</feature>
<dbReference type="PANTHER" id="PTHR33392">
    <property type="entry name" value="POLYISOPRENYL-TEICHOIC ACID--PEPTIDOGLYCAN TEICHOIC ACID TRANSFERASE TAGU"/>
    <property type="match status" value="1"/>
</dbReference>
<evidence type="ECO:0000256" key="2">
    <source>
        <dbReference type="SAM" id="MobiDB-lite"/>
    </source>
</evidence>
<feature type="compositionally biased region" description="Low complexity" evidence="2">
    <location>
        <begin position="453"/>
        <end position="464"/>
    </location>
</feature>
<dbReference type="PANTHER" id="PTHR33392:SF6">
    <property type="entry name" value="POLYISOPRENYL-TEICHOIC ACID--PEPTIDOGLYCAN TEICHOIC ACID TRANSFERASE TAGU"/>
    <property type="match status" value="1"/>
</dbReference>
<dbReference type="InterPro" id="IPR004474">
    <property type="entry name" value="LytR_CpsA_psr"/>
</dbReference>
<dbReference type="Pfam" id="PF03816">
    <property type="entry name" value="LytR_cpsA_psr"/>
    <property type="match status" value="1"/>
</dbReference>
<evidence type="ECO:0000313" key="6">
    <source>
        <dbReference type="Proteomes" id="UP000253509"/>
    </source>
</evidence>
<evidence type="ECO:0000256" key="3">
    <source>
        <dbReference type="SAM" id="Phobius"/>
    </source>
</evidence>
<evidence type="ECO:0000313" key="5">
    <source>
        <dbReference type="EMBL" id="RBP72780.1"/>
    </source>
</evidence>
<dbReference type="RefSeq" id="WP_113903273.1">
    <property type="nucleotide sequence ID" value="NZ_QNSB01000003.1"/>
</dbReference>
<keyword evidence="3" id="KW-1133">Transmembrane helix</keyword>
<sequence length="524" mass="56621">MAETRYVDPIHYPAYASQPTRDMRAWLLLLVTTVLPGGVQLLFGSRRWAKVSLLITAVSWLLVLIAGVAILVDRTVVFTLGTNPIILTFLTLWVPIIGLNWLICLVDSLRRIRLVTISRRARKRFVAAFCALLLIVVGPLAWGTSMLNSQRGLMSELFASGKAVKPVDGRFNILLLGSDAGKGRTGIRPDSMSLVSIDAKTGQTLIIGLPRNMQNVPFPEGTPLHDVYPQGYDCGSECLLNAVFQEGEKHREEFENPETAGEQATMDAASAITGLETQYYVMVNLKGFEKLIDSLGGITLVSGKRVPISSKIDPSTGRHGPVKGWIEPGKQKLDGYHALWFARSREFSSDYERMVRQRCVQTAMVKQLDPATVLTRFQEIAKATPGAVSTDIPSTQVDTFVDLALKVKSQKIESLDLTPPRVTPSHPDFDEARSLIADKLAQMSEDAKKQKSAQEPAAGAGVGAGVTAAGAPGAEASVRMQALGAPAAAQDVPQAQDEPAVQAQGASGSETPSEDDTRSICYVP</sequence>
<feature type="compositionally biased region" description="Low complexity" evidence="2">
    <location>
        <begin position="485"/>
        <end position="500"/>
    </location>
</feature>
<reference evidence="5 6" key="1">
    <citation type="submission" date="2018-06" db="EMBL/GenBank/DDBJ databases">
        <title>Freshwater and sediment microbial communities from various areas in North America, analyzing microbe dynamics in response to fracking.</title>
        <authorList>
            <person name="Lamendella R."/>
        </authorList>
    </citation>
    <scope>NUCLEOTIDE SEQUENCE [LARGE SCALE GENOMIC DNA]</scope>
    <source>
        <strain evidence="5 6">3b_TX</strain>
    </source>
</reference>
<organism evidence="5 6">
    <name type="scientific">Brevibacterium celere</name>
    <dbReference type="NCBI Taxonomy" id="225845"/>
    <lineage>
        <taxon>Bacteria</taxon>
        <taxon>Bacillati</taxon>
        <taxon>Actinomycetota</taxon>
        <taxon>Actinomycetes</taxon>
        <taxon>Micrococcales</taxon>
        <taxon>Brevibacteriaceae</taxon>
        <taxon>Brevibacterium</taxon>
    </lineage>
</organism>
<feature type="domain" description="Cell envelope-related transcriptional attenuator" evidence="4">
    <location>
        <begin position="188"/>
        <end position="368"/>
    </location>
</feature>
<dbReference type="EMBL" id="QNSB01000003">
    <property type="protein sequence ID" value="RBP72780.1"/>
    <property type="molecule type" value="Genomic_DNA"/>
</dbReference>
<keyword evidence="3" id="KW-0472">Membrane</keyword>
<protein>
    <submittedName>
        <fullName evidence="5">LytR family transcriptional attenuator</fullName>
    </submittedName>
</protein>
<feature type="region of interest" description="Disordered" evidence="2">
    <location>
        <begin position="444"/>
        <end position="464"/>
    </location>
</feature>
<evidence type="ECO:0000256" key="1">
    <source>
        <dbReference type="ARBA" id="ARBA00006068"/>
    </source>
</evidence>
<evidence type="ECO:0000259" key="4">
    <source>
        <dbReference type="Pfam" id="PF03816"/>
    </source>
</evidence>
<keyword evidence="3" id="KW-0812">Transmembrane</keyword>
<dbReference type="InterPro" id="IPR050922">
    <property type="entry name" value="LytR/CpsA/Psr_CW_biosynth"/>
</dbReference>